<keyword evidence="2" id="KW-0472">Membrane</keyword>
<reference evidence="3" key="1">
    <citation type="journal article" date="2015" name="MBio">
        <title>Eco-Evolutionary Dynamics of Episomes among Ecologically Cohesive Bacterial Populations.</title>
        <authorList>
            <person name="Xue H."/>
            <person name="Cordero O.X."/>
            <person name="Camas F.M."/>
            <person name="Trimble W."/>
            <person name="Meyer F."/>
            <person name="Guglielmini J."/>
            <person name="Rocha E.P."/>
            <person name="Polz M.F."/>
        </authorList>
    </citation>
    <scope>NUCLEOTIDE SEQUENCE</scope>
    <source>
        <strain evidence="3">FF_61</strain>
    </source>
</reference>
<evidence type="ECO:0000256" key="1">
    <source>
        <dbReference type="SAM" id="MobiDB-lite"/>
    </source>
</evidence>
<organism evidence="3">
    <name type="scientific">Vibrio cyclitrophicus</name>
    <dbReference type="NCBI Taxonomy" id="47951"/>
    <lineage>
        <taxon>Bacteria</taxon>
        <taxon>Pseudomonadati</taxon>
        <taxon>Pseudomonadota</taxon>
        <taxon>Gammaproteobacteria</taxon>
        <taxon>Vibrionales</taxon>
        <taxon>Vibrionaceae</taxon>
        <taxon>Vibrio</taxon>
    </lineage>
</organism>
<sequence length="138" mass="15106">MDEVFLELFPKTSEALVTVLLSLLGGLGSYLHGVRTGRIQRALFEFVTEVFLAQIVGFIVMNACRFLDLPPSLTAVLILALTNNSDESILEFKSYLMHRLRGRIGMKPNGAAIESSASESEPERKAEISNSFNGDKGA</sequence>
<keyword evidence="2" id="KW-1133">Transmembrane helix</keyword>
<feature type="transmembrane region" description="Helical" evidence="2">
    <location>
        <begin position="12"/>
        <end position="31"/>
    </location>
</feature>
<accession>A0A0H3ZT69</accession>
<name>A0A0H3ZT69_9VIBR</name>
<feature type="region of interest" description="Disordered" evidence="1">
    <location>
        <begin position="111"/>
        <end position="138"/>
    </location>
</feature>
<evidence type="ECO:0000256" key="2">
    <source>
        <dbReference type="SAM" id="Phobius"/>
    </source>
</evidence>
<evidence type="ECO:0000313" key="3">
    <source>
        <dbReference type="EMBL" id="AKN37064.1"/>
    </source>
</evidence>
<dbReference type="AlphaFoldDB" id="A0A0H3ZT69"/>
<feature type="transmembrane region" description="Helical" evidence="2">
    <location>
        <begin position="43"/>
        <end position="61"/>
    </location>
</feature>
<evidence type="ECO:0008006" key="4">
    <source>
        <dbReference type="Google" id="ProtNLM"/>
    </source>
</evidence>
<keyword evidence="2" id="KW-0812">Transmembrane</keyword>
<dbReference type="EMBL" id="KP795522">
    <property type="protein sequence ID" value="AKN37064.1"/>
    <property type="molecule type" value="Genomic_DNA"/>
</dbReference>
<proteinExistence type="predicted"/>
<protein>
    <recommendedName>
        <fullName evidence="4">Holin</fullName>
    </recommendedName>
</protein>
<feature type="compositionally biased region" description="Polar residues" evidence="1">
    <location>
        <begin position="128"/>
        <end position="138"/>
    </location>
</feature>